<sequence>MNPPAFQPLQRRGLLTLMASAPLWASGCAALADGRAAEASPAALRGTGDLGVVIQRARGAITVVNTSDRSLLGEITGLGDLSHASVVFSRDGRYAYVFGRDGGLTQVDLLRERIVHRVMQAGNSIGGAVSADGTLVAAQNYVPGGVKVFDAKTLELLADLPATYGNGQRSRVVGLVDLPQRRFAYSLFDADAICIADCSDPTRPRVHTLEGIGRQPYDALVTPDGRHYIAGLFGEDGLAMVDLWEPQPKVRRILAGYGRGQQPLPVYKMPHLRGWAVAGRHAYLPAIGRHEVLVVDTTTWQEVGRIPVAGQPVFVMARPDGRQVWVNFAVPDYDRVQVIDTPSQRVVDTLRPGKAVLHMEFTPRGDTVWISCRDDHLVRVIDTATRQTLATLAVDAPSGIFFTSRAQRMGF</sequence>
<dbReference type="InterPro" id="IPR003143">
    <property type="entry name" value="Cyt_cd1_C_sf"/>
</dbReference>
<name>A0A543L7A2_9BURK</name>
<gene>
    <name evidence="2" type="ORF">BDD18_1872</name>
</gene>
<dbReference type="InterPro" id="IPR051200">
    <property type="entry name" value="Host-pathogen_enzymatic-act"/>
</dbReference>
<dbReference type="Pfam" id="PF02239">
    <property type="entry name" value="Cytochrom_D1"/>
    <property type="match status" value="1"/>
</dbReference>
<dbReference type="AlphaFoldDB" id="A0A543L7A2"/>
<dbReference type="SUPFAM" id="SSF51004">
    <property type="entry name" value="C-terminal (heme d1) domain of cytochrome cd1-nitrite reductase"/>
    <property type="match status" value="1"/>
</dbReference>
<feature type="signal peptide" evidence="1">
    <location>
        <begin position="1"/>
        <end position="25"/>
    </location>
</feature>
<feature type="chain" id="PRO_5022061957" evidence="1">
    <location>
        <begin position="26"/>
        <end position="411"/>
    </location>
</feature>
<protein>
    <submittedName>
        <fullName evidence="2">Protein NirF</fullName>
    </submittedName>
</protein>
<keyword evidence="1" id="KW-0732">Signal</keyword>
<comment type="caution">
    <text evidence="2">The sequence shown here is derived from an EMBL/GenBank/DDBJ whole genome shotgun (WGS) entry which is preliminary data.</text>
</comment>
<evidence type="ECO:0000313" key="2">
    <source>
        <dbReference type="EMBL" id="TQN03209.1"/>
    </source>
</evidence>
<dbReference type="Proteomes" id="UP000316993">
    <property type="component" value="Unassembled WGS sequence"/>
</dbReference>
<evidence type="ECO:0000313" key="3">
    <source>
        <dbReference type="Proteomes" id="UP000316993"/>
    </source>
</evidence>
<dbReference type="PANTHER" id="PTHR47197:SF3">
    <property type="entry name" value="DIHYDRO-HEME D1 DEHYDROGENASE"/>
    <property type="match status" value="1"/>
</dbReference>
<proteinExistence type="predicted"/>
<accession>A0A543L7A2</accession>
<dbReference type="EMBL" id="VFPV01000002">
    <property type="protein sequence ID" value="TQN03209.1"/>
    <property type="molecule type" value="Genomic_DNA"/>
</dbReference>
<dbReference type="PANTHER" id="PTHR47197">
    <property type="entry name" value="PROTEIN NIRF"/>
    <property type="match status" value="1"/>
</dbReference>
<evidence type="ECO:0000256" key="1">
    <source>
        <dbReference type="SAM" id="SignalP"/>
    </source>
</evidence>
<organism evidence="2 3">
    <name type="scientific">Acidovorax temperans</name>
    <dbReference type="NCBI Taxonomy" id="80878"/>
    <lineage>
        <taxon>Bacteria</taxon>
        <taxon>Pseudomonadati</taxon>
        <taxon>Pseudomonadota</taxon>
        <taxon>Betaproteobacteria</taxon>
        <taxon>Burkholderiales</taxon>
        <taxon>Comamonadaceae</taxon>
        <taxon>Acidovorax</taxon>
    </lineage>
</organism>
<reference evidence="2 3" key="1">
    <citation type="submission" date="2019-06" db="EMBL/GenBank/DDBJ databases">
        <title>Genomic Encyclopedia of Archaeal and Bacterial Type Strains, Phase II (KMG-II): from individual species to whole genera.</title>
        <authorList>
            <person name="Goeker M."/>
        </authorList>
    </citation>
    <scope>NUCLEOTIDE SEQUENCE [LARGE SCALE GENOMIC DNA]</scope>
    <source>
        <strain evidence="2 3">DSM 7270</strain>
    </source>
</reference>
<dbReference type="CDD" id="cd20778">
    <property type="entry name" value="8prop_hemeD1_NirF"/>
    <property type="match status" value="1"/>
</dbReference>
<dbReference type="Gene3D" id="2.140.10.20">
    <property type="entry name" value="C-terminal (heme d1) domain of cytochrome cd1-nitrite reductase"/>
    <property type="match status" value="1"/>
</dbReference>
<dbReference type="InterPro" id="IPR011048">
    <property type="entry name" value="Haem_d1_sf"/>
</dbReference>